<feature type="transmembrane region" description="Helical" evidence="5">
    <location>
        <begin position="56"/>
        <end position="73"/>
    </location>
</feature>
<dbReference type="InterPro" id="IPR007568">
    <property type="entry name" value="RTA1"/>
</dbReference>
<organism evidence="6 7">
    <name type="scientific">Colletotrichum nymphaeae SA-01</name>
    <dbReference type="NCBI Taxonomy" id="1460502"/>
    <lineage>
        <taxon>Eukaryota</taxon>
        <taxon>Fungi</taxon>
        <taxon>Dikarya</taxon>
        <taxon>Ascomycota</taxon>
        <taxon>Pezizomycotina</taxon>
        <taxon>Sordariomycetes</taxon>
        <taxon>Hypocreomycetidae</taxon>
        <taxon>Glomerellales</taxon>
        <taxon>Glomerellaceae</taxon>
        <taxon>Colletotrichum</taxon>
        <taxon>Colletotrichum acutatum species complex</taxon>
    </lineage>
</organism>
<feature type="transmembrane region" description="Helical" evidence="5">
    <location>
        <begin position="196"/>
        <end position="222"/>
    </location>
</feature>
<keyword evidence="4 5" id="KW-0472">Membrane</keyword>
<dbReference type="AlphaFoldDB" id="A0A135SLT8"/>
<evidence type="ECO:0000256" key="5">
    <source>
        <dbReference type="SAM" id="Phobius"/>
    </source>
</evidence>
<keyword evidence="2 5" id="KW-0812">Transmembrane</keyword>
<keyword evidence="7" id="KW-1185">Reference proteome</keyword>
<comment type="caution">
    <text evidence="6">The sequence shown here is derived from an EMBL/GenBank/DDBJ whole genome shotgun (WGS) entry which is preliminary data.</text>
</comment>
<evidence type="ECO:0000313" key="7">
    <source>
        <dbReference type="Proteomes" id="UP000070054"/>
    </source>
</evidence>
<proteinExistence type="predicted"/>
<reference evidence="6 7" key="1">
    <citation type="submission" date="2014-02" db="EMBL/GenBank/DDBJ databases">
        <title>The genome sequence of Colletotrichum nymphaeae SA-01.</title>
        <authorList>
            <person name="Baroncelli R."/>
            <person name="Thon M.R."/>
        </authorList>
    </citation>
    <scope>NUCLEOTIDE SEQUENCE [LARGE SCALE GENOMIC DNA]</scope>
    <source>
        <strain evidence="6 7">SA-01</strain>
    </source>
</reference>
<feature type="transmembrane region" description="Helical" evidence="5">
    <location>
        <begin position="23"/>
        <end position="44"/>
    </location>
</feature>
<dbReference type="Pfam" id="PF04479">
    <property type="entry name" value="RTA1"/>
    <property type="match status" value="1"/>
</dbReference>
<dbReference type="GO" id="GO:0005886">
    <property type="term" value="C:plasma membrane"/>
    <property type="evidence" value="ECO:0007669"/>
    <property type="project" value="TreeGrafter"/>
</dbReference>
<keyword evidence="3 5" id="KW-1133">Transmembrane helix</keyword>
<dbReference type="OrthoDB" id="4521223at2759"/>
<dbReference type="PANTHER" id="PTHR31465">
    <property type="entry name" value="PROTEIN RTA1-RELATED"/>
    <property type="match status" value="1"/>
</dbReference>
<accession>A0A135SLT8</accession>
<gene>
    <name evidence="6" type="ORF">CNYM01_12713</name>
</gene>
<feature type="transmembrane region" description="Helical" evidence="5">
    <location>
        <begin position="156"/>
        <end position="176"/>
    </location>
</feature>
<evidence type="ECO:0000256" key="2">
    <source>
        <dbReference type="ARBA" id="ARBA00022692"/>
    </source>
</evidence>
<feature type="transmembrane region" description="Helical" evidence="5">
    <location>
        <begin position="292"/>
        <end position="315"/>
    </location>
</feature>
<name>A0A135SLT8_9PEZI</name>
<evidence type="ECO:0000256" key="3">
    <source>
        <dbReference type="ARBA" id="ARBA00022989"/>
    </source>
</evidence>
<evidence type="ECO:0000313" key="6">
    <source>
        <dbReference type="EMBL" id="KXH36842.1"/>
    </source>
</evidence>
<protein>
    <submittedName>
        <fullName evidence="6">Sphingoid long-chain base transporter RSB1</fullName>
    </submittedName>
</protein>
<feature type="transmembrane region" description="Helical" evidence="5">
    <location>
        <begin position="93"/>
        <end position="111"/>
    </location>
</feature>
<dbReference type="GO" id="GO:0000324">
    <property type="term" value="C:fungal-type vacuole"/>
    <property type="evidence" value="ECO:0007669"/>
    <property type="project" value="TreeGrafter"/>
</dbReference>
<feature type="transmembrane region" description="Helical" evidence="5">
    <location>
        <begin position="251"/>
        <end position="272"/>
    </location>
</feature>
<dbReference type="Proteomes" id="UP000070054">
    <property type="component" value="Unassembled WGS sequence"/>
</dbReference>
<dbReference type="PANTHER" id="PTHR31465:SF7">
    <property type="entry name" value="SPHINGOID LONG-CHAIN BASE TRANSPORTER RSB1"/>
    <property type="match status" value="1"/>
</dbReference>
<evidence type="ECO:0000256" key="4">
    <source>
        <dbReference type="ARBA" id="ARBA00023136"/>
    </source>
</evidence>
<sequence length="371" mass="40296">MTSSPCTLATCDVSDSPYGYRPALTGSAVFATVSALCLVVNGAVAARSTQRHATTPFSVIVTLACVLELLGWVDRMAGWSDPWAVYPLLQSKALLTIAPIFITSRYVLVPLRDRVSLHRKSDSDPPFCSIYVCLAPMVRILGTEHSFIKPELYTTILLPLDGLALLLQIVGLGLGFQNVPYTLSPQTSYAPNDVGAKIILAGLAVQLATLVAAGLSLAFILLRAARSYRQYGYTTFHRDVGYVPLTGRFRIFAGAVPSAMVVLFGRMCFRVAEYAEGFRGPLARNGGEGLFLGLEGFLVGYALLAIVGCHPALFLKDGKMVSRIESELFVGIDGVGSTGGNGDHERDLEELSKVYQRHHEEEERLSRFERV</sequence>
<dbReference type="EMBL" id="JEMN01001457">
    <property type="protein sequence ID" value="KXH36842.1"/>
    <property type="molecule type" value="Genomic_DNA"/>
</dbReference>
<comment type="subcellular location">
    <subcellularLocation>
        <location evidence="1">Membrane</location>
        <topology evidence="1">Multi-pass membrane protein</topology>
    </subcellularLocation>
</comment>
<evidence type="ECO:0000256" key="1">
    <source>
        <dbReference type="ARBA" id="ARBA00004141"/>
    </source>
</evidence>